<gene>
    <name evidence="2" type="ORF">BESB_043980</name>
</gene>
<dbReference type="VEuPathDB" id="ToxoDB:BESB_043980"/>
<feature type="region of interest" description="Disordered" evidence="1">
    <location>
        <begin position="60"/>
        <end position="82"/>
    </location>
</feature>
<sequence>MKGGFGSQQTLRECRGTACSRFLAALIFDLWVAVLLSGQMKEAVASANAGARVGILLPRSRRPGDARSASSTAPPPPALRREPSAQPWLCEGATHFVHHFCGPCVADAQCAPGAFCCPYLKVCMTAETDACPKPFARCEPPLVAATAQDVDVDAWRAQCIFAELENWVQCPPPGWVYGDPAPTTSTATAETTGDETSNVDVPP</sequence>
<reference evidence="2 3" key="1">
    <citation type="submission" date="2017-09" db="EMBL/GenBank/DDBJ databases">
        <title>Genome sequencing of Besnoitia besnoiti strain Bb-Ger1.</title>
        <authorList>
            <person name="Schares G."/>
            <person name="Venepally P."/>
            <person name="Lorenzi H.A."/>
        </authorList>
    </citation>
    <scope>NUCLEOTIDE SEQUENCE [LARGE SCALE GENOMIC DNA]</scope>
    <source>
        <strain evidence="2 3">Bb-Ger1</strain>
    </source>
</reference>
<evidence type="ECO:0000313" key="3">
    <source>
        <dbReference type="Proteomes" id="UP000224006"/>
    </source>
</evidence>
<dbReference type="GeneID" id="40309328"/>
<dbReference type="Proteomes" id="UP000224006">
    <property type="component" value="Chromosome III"/>
</dbReference>
<keyword evidence="3" id="KW-1185">Reference proteome</keyword>
<dbReference type="EMBL" id="NWUJ01000003">
    <property type="protein sequence ID" value="PFH36206.1"/>
    <property type="molecule type" value="Genomic_DNA"/>
</dbReference>
<name>A0A2A9MJR5_BESBE</name>
<proteinExistence type="predicted"/>
<protein>
    <submittedName>
        <fullName evidence="2">Uncharacterized protein</fullName>
    </submittedName>
</protein>
<dbReference type="KEGG" id="bbes:BESB_043980"/>
<evidence type="ECO:0000256" key="1">
    <source>
        <dbReference type="SAM" id="MobiDB-lite"/>
    </source>
</evidence>
<feature type="region of interest" description="Disordered" evidence="1">
    <location>
        <begin position="179"/>
        <end position="203"/>
    </location>
</feature>
<dbReference type="AlphaFoldDB" id="A0A2A9MJR5"/>
<dbReference type="RefSeq" id="XP_029220215.1">
    <property type="nucleotide sequence ID" value="XM_029362849.1"/>
</dbReference>
<comment type="caution">
    <text evidence="2">The sequence shown here is derived from an EMBL/GenBank/DDBJ whole genome shotgun (WGS) entry which is preliminary data.</text>
</comment>
<feature type="compositionally biased region" description="Low complexity" evidence="1">
    <location>
        <begin position="179"/>
        <end position="196"/>
    </location>
</feature>
<evidence type="ECO:0000313" key="2">
    <source>
        <dbReference type="EMBL" id="PFH36206.1"/>
    </source>
</evidence>
<organism evidence="2 3">
    <name type="scientific">Besnoitia besnoiti</name>
    <name type="common">Apicomplexan protozoan</name>
    <dbReference type="NCBI Taxonomy" id="94643"/>
    <lineage>
        <taxon>Eukaryota</taxon>
        <taxon>Sar</taxon>
        <taxon>Alveolata</taxon>
        <taxon>Apicomplexa</taxon>
        <taxon>Conoidasida</taxon>
        <taxon>Coccidia</taxon>
        <taxon>Eucoccidiorida</taxon>
        <taxon>Eimeriorina</taxon>
        <taxon>Sarcocystidae</taxon>
        <taxon>Besnoitia</taxon>
    </lineage>
</organism>
<accession>A0A2A9MJR5</accession>